<keyword evidence="1" id="KW-0378">Hydrolase</keyword>
<dbReference type="GO" id="GO:0004519">
    <property type="term" value="F:endonuclease activity"/>
    <property type="evidence" value="ECO:0007669"/>
    <property type="project" value="UniProtKB-KW"/>
</dbReference>
<protein>
    <submittedName>
        <fullName evidence="1">Endonuclease III</fullName>
    </submittedName>
</protein>
<evidence type="ECO:0000313" key="1">
    <source>
        <dbReference type="EMBL" id="NYI03631.1"/>
    </source>
</evidence>
<organism evidence="1 2">
    <name type="scientific">Allostreptomyces psammosilenae</name>
    <dbReference type="NCBI Taxonomy" id="1892865"/>
    <lineage>
        <taxon>Bacteria</taxon>
        <taxon>Bacillati</taxon>
        <taxon>Actinomycetota</taxon>
        <taxon>Actinomycetes</taxon>
        <taxon>Kitasatosporales</taxon>
        <taxon>Streptomycetaceae</taxon>
        <taxon>Allostreptomyces</taxon>
    </lineage>
</organism>
<reference evidence="1 2" key="1">
    <citation type="submission" date="2020-07" db="EMBL/GenBank/DDBJ databases">
        <title>Sequencing the genomes of 1000 actinobacteria strains.</title>
        <authorList>
            <person name="Klenk H.-P."/>
        </authorList>
    </citation>
    <scope>NUCLEOTIDE SEQUENCE [LARGE SCALE GENOMIC DNA]</scope>
    <source>
        <strain evidence="1 2">DSM 42178</strain>
    </source>
</reference>
<dbReference type="InterPro" id="IPR011257">
    <property type="entry name" value="DNA_glycosylase"/>
</dbReference>
<evidence type="ECO:0000313" key="2">
    <source>
        <dbReference type="Proteomes" id="UP000567795"/>
    </source>
</evidence>
<keyword evidence="1" id="KW-0540">Nuclease</keyword>
<name>A0A852ZYD8_9ACTN</name>
<dbReference type="RefSeq" id="WP_179812651.1">
    <property type="nucleotide sequence ID" value="NZ_JACBZD010000001.1"/>
</dbReference>
<sequence>MAAKTGAVKERARVAEALLETHGTTWAEQAGIRLRDTPASLYQLLVLAMLISARIRADIAVAAARCLSEAGMRDARRMAAADWQERVDALGRGGYRRYDERTATMLGKGAELLLRRWHGDLRRLHQEADGDPEALRERLQEFPGIGPVGADVFLREAQAVWEDVRPYVDDLAAEGAKRLDLPRDAEELAELVAPDHFVELVAGLVRAARSKDVVEDVRRAAA</sequence>
<dbReference type="Proteomes" id="UP000567795">
    <property type="component" value="Unassembled WGS sequence"/>
</dbReference>
<dbReference type="EMBL" id="JACBZD010000001">
    <property type="protein sequence ID" value="NYI03631.1"/>
    <property type="molecule type" value="Genomic_DNA"/>
</dbReference>
<dbReference type="SUPFAM" id="SSF48150">
    <property type="entry name" value="DNA-glycosylase"/>
    <property type="match status" value="1"/>
</dbReference>
<accession>A0A852ZYD8</accession>
<proteinExistence type="predicted"/>
<comment type="caution">
    <text evidence="1">The sequence shown here is derived from an EMBL/GenBank/DDBJ whole genome shotgun (WGS) entry which is preliminary data.</text>
</comment>
<dbReference type="Gene3D" id="1.10.340.30">
    <property type="entry name" value="Hypothetical protein, domain 2"/>
    <property type="match status" value="1"/>
</dbReference>
<dbReference type="GO" id="GO:0006281">
    <property type="term" value="P:DNA repair"/>
    <property type="evidence" value="ECO:0007669"/>
    <property type="project" value="InterPro"/>
</dbReference>
<dbReference type="AlphaFoldDB" id="A0A852ZYD8"/>
<gene>
    <name evidence="1" type="ORF">FHU37_000574</name>
</gene>
<keyword evidence="1" id="KW-0255">Endonuclease</keyword>
<keyword evidence="2" id="KW-1185">Reference proteome</keyword>